<dbReference type="EMBL" id="CM007649">
    <property type="protein sequence ID" value="ONM32512.1"/>
    <property type="molecule type" value="Genomic_DNA"/>
</dbReference>
<proteinExistence type="predicted"/>
<sequence length="104" mass="11491">MRSSECQGLPDRTPPTTRQGRCQSTAEASDVPPEEGRVTPHLRELLLEWTPAPEWTPAEGCWRRREGGRWGGAGRGGEAPLIQGAVRLLAQDNITLYIYAHITV</sequence>
<feature type="region of interest" description="Disordered" evidence="1">
    <location>
        <begin position="1"/>
        <end position="37"/>
    </location>
</feature>
<name>A0A1D6MUI7_MAIZE</name>
<feature type="compositionally biased region" description="Polar residues" evidence="1">
    <location>
        <begin position="14"/>
        <end position="27"/>
    </location>
</feature>
<organism evidence="2">
    <name type="scientific">Zea mays</name>
    <name type="common">Maize</name>
    <dbReference type="NCBI Taxonomy" id="4577"/>
    <lineage>
        <taxon>Eukaryota</taxon>
        <taxon>Viridiplantae</taxon>
        <taxon>Streptophyta</taxon>
        <taxon>Embryophyta</taxon>
        <taxon>Tracheophyta</taxon>
        <taxon>Spermatophyta</taxon>
        <taxon>Magnoliopsida</taxon>
        <taxon>Liliopsida</taxon>
        <taxon>Poales</taxon>
        <taxon>Poaceae</taxon>
        <taxon>PACMAD clade</taxon>
        <taxon>Panicoideae</taxon>
        <taxon>Andropogonodae</taxon>
        <taxon>Andropogoneae</taxon>
        <taxon>Tripsacinae</taxon>
        <taxon>Zea</taxon>
    </lineage>
</organism>
<evidence type="ECO:0000256" key="1">
    <source>
        <dbReference type="SAM" id="MobiDB-lite"/>
    </source>
</evidence>
<accession>A0A1D6MUI7</accession>
<protein>
    <submittedName>
        <fullName evidence="2">Exocyst complex component SEC10</fullName>
    </submittedName>
</protein>
<reference evidence="2" key="1">
    <citation type="submission" date="2015-12" db="EMBL/GenBank/DDBJ databases">
        <title>Update maize B73 reference genome by single molecule sequencing technologies.</title>
        <authorList>
            <consortium name="Maize Genome Sequencing Project"/>
            <person name="Ware D."/>
        </authorList>
    </citation>
    <scope>NUCLEOTIDE SEQUENCE [LARGE SCALE GENOMIC DNA]</scope>
    <source>
        <tissue evidence="2">Seedling</tissue>
    </source>
</reference>
<dbReference type="AlphaFoldDB" id="A0A1D6MUI7"/>
<gene>
    <name evidence="2" type="ORF">ZEAMMB73_Zm00001d041138</name>
</gene>
<evidence type="ECO:0000313" key="2">
    <source>
        <dbReference type="EMBL" id="ONM32512.1"/>
    </source>
</evidence>